<dbReference type="CDD" id="cd00586">
    <property type="entry name" value="4HBT"/>
    <property type="match status" value="1"/>
</dbReference>
<evidence type="ECO:0000256" key="1">
    <source>
        <dbReference type="ARBA" id="ARBA00022801"/>
    </source>
</evidence>
<dbReference type="PIRSF" id="PIRSF003230">
    <property type="entry name" value="YbgC"/>
    <property type="match status" value="1"/>
</dbReference>
<keyword evidence="3" id="KW-1185">Reference proteome</keyword>
<dbReference type="InterPro" id="IPR029069">
    <property type="entry name" value="HotDog_dom_sf"/>
</dbReference>
<name>A0A8J3IAZ9_9CHLR</name>
<evidence type="ECO:0000313" key="3">
    <source>
        <dbReference type="Proteomes" id="UP000597444"/>
    </source>
</evidence>
<reference evidence="2" key="1">
    <citation type="submission" date="2020-10" db="EMBL/GenBank/DDBJ databases">
        <title>Taxonomic study of unclassified bacteria belonging to the class Ktedonobacteria.</title>
        <authorList>
            <person name="Yabe S."/>
            <person name="Wang C.M."/>
            <person name="Zheng Y."/>
            <person name="Sakai Y."/>
            <person name="Cavaletti L."/>
            <person name="Monciardini P."/>
            <person name="Donadio S."/>
        </authorList>
    </citation>
    <scope>NUCLEOTIDE SEQUENCE</scope>
    <source>
        <strain evidence="2">ID150040</strain>
    </source>
</reference>
<sequence length="140" mass="16710">MKRVYEYHYIVSFEDTNLVGNVYYANHIRWQGRCREMFLLDHAPTVVAQFQEGLALVTTRCSCDYFAELYAFDRLILRMSLGELTQSRISLLFEYWRKTLEGEELIARGEQQVACMRRRSERMEPAPVPQELREALKRYE</sequence>
<organism evidence="2 3">
    <name type="scientific">Reticulibacter mediterranei</name>
    <dbReference type="NCBI Taxonomy" id="2778369"/>
    <lineage>
        <taxon>Bacteria</taxon>
        <taxon>Bacillati</taxon>
        <taxon>Chloroflexota</taxon>
        <taxon>Ktedonobacteria</taxon>
        <taxon>Ktedonobacterales</taxon>
        <taxon>Reticulibacteraceae</taxon>
        <taxon>Reticulibacter</taxon>
    </lineage>
</organism>
<evidence type="ECO:0000313" key="2">
    <source>
        <dbReference type="EMBL" id="GHO91076.1"/>
    </source>
</evidence>
<dbReference type="InterPro" id="IPR006684">
    <property type="entry name" value="YbgC/YbaW"/>
</dbReference>
<proteinExistence type="predicted"/>
<dbReference type="SUPFAM" id="SSF54637">
    <property type="entry name" value="Thioesterase/thiol ester dehydrase-isomerase"/>
    <property type="match status" value="1"/>
</dbReference>
<dbReference type="Gene3D" id="3.10.129.10">
    <property type="entry name" value="Hotdog Thioesterase"/>
    <property type="match status" value="1"/>
</dbReference>
<dbReference type="RefSeq" id="WP_220201996.1">
    <property type="nucleotide sequence ID" value="NZ_BNJK01000001.1"/>
</dbReference>
<comment type="caution">
    <text evidence="2">The sequence shown here is derived from an EMBL/GenBank/DDBJ whole genome shotgun (WGS) entry which is preliminary data.</text>
</comment>
<gene>
    <name evidence="2" type="ORF">KSF_011240</name>
</gene>
<dbReference type="AlphaFoldDB" id="A0A8J3IAZ9"/>
<dbReference type="Pfam" id="PF13279">
    <property type="entry name" value="4HBT_2"/>
    <property type="match status" value="1"/>
</dbReference>
<keyword evidence="1" id="KW-0378">Hydrolase</keyword>
<protein>
    <submittedName>
        <fullName evidence="2">4-hydroxybenzoyl-CoA thioesterase</fullName>
    </submittedName>
</protein>
<dbReference type="GO" id="GO:0016787">
    <property type="term" value="F:hydrolase activity"/>
    <property type="evidence" value="ECO:0007669"/>
    <property type="project" value="UniProtKB-KW"/>
</dbReference>
<accession>A0A8J3IAZ9</accession>
<dbReference type="Proteomes" id="UP000597444">
    <property type="component" value="Unassembled WGS sequence"/>
</dbReference>
<dbReference type="EMBL" id="BNJK01000001">
    <property type="protein sequence ID" value="GHO91076.1"/>
    <property type="molecule type" value="Genomic_DNA"/>
</dbReference>